<protein>
    <submittedName>
        <fullName evidence="1">Uncharacterized protein</fullName>
    </submittedName>
</protein>
<organism evidence="1 2">
    <name type="scientific">Coccidioides posadasii RMSCC 3488</name>
    <dbReference type="NCBI Taxonomy" id="454284"/>
    <lineage>
        <taxon>Eukaryota</taxon>
        <taxon>Fungi</taxon>
        <taxon>Dikarya</taxon>
        <taxon>Ascomycota</taxon>
        <taxon>Pezizomycotina</taxon>
        <taxon>Eurotiomycetes</taxon>
        <taxon>Eurotiomycetidae</taxon>
        <taxon>Onygenales</taxon>
        <taxon>Onygenaceae</taxon>
        <taxon>Coccidioides</taxon>
    </lineage>
</organism>
<dbReference type="VEuPathDB" id="FungiDB:CPAG_07802"/>
<reference evidence="1 2" key="1">
    <citation type="submission" date="2007-06" db="EMBL/GenBank/DDBJ databases">
        <title>The Genome Sequence of Coccidioides posadasii RMSCC_3488.</title>
        <authorList>
            <consortium name="Coccidioides Genome Resources Consortium"/>
            <consortium name="The Broad Institute Genome Sequencing Platform"/>
            <person name="Henn M.R."/>
            <person name="Sykes S."/>
            <person name="Young S."/>
            <person name="Jaffe D."/>
            <person name="Berlin A."/>
            <person name="Alvarez P."/>
            <person name="Butler J."/>
            <person name="Gnerre S."/>
            <person name="Grabherr M."/>
            <person name="Mauceli E."/>
            <person name="Brockman W."/>
            <person name="Kodira C."/>
            <person name="Alvarado L."/>
            <person name="Zeng Q."/>
            <person name="Crawford M."/>
            <person name="Antoine C."/>
            <person name="Devon K."/>
            <person name="Galgiani J."/>
            <person name="Orsborn K."/>
            <person name="Lewis M.L."/>
            <person name="Nusbaum C."/>
            <person name="Galagan J."/>
            <person name="Birren B."/>
        </authorList>
    </citation>
    <scope>NUCLEOTIDE SEQUENCE [LARGE SCALE GENOMIC DNA]</scope>
    <source>
        <strain evidence="1 2">RMSCC 3488</strain>
    </source>
</reference>
<name>A0A0J6FR45_COCPO</name>
<dbReference type="AlphaFoldDB" id="A0A0J6FR45"/>
<gene>
    <name evidence="1" type="ORF">CPAG_07802</name>
</gene>
<evidence type="ECO:0000313" key="2">
    <source>
        <dbReference type="Proteomes" id="UP000054567"/>
    </source>
</evidence>
<dbReference type="EMBL" id="DS268113">
    <property type="protein sequence ID" value="KMM71494.1"/>
    <property type="molecule type" value="Genomic_DNA"/>
</dbReference>
<reference evidence="2" key="3">
    <citation type="journal article" date="2010" name="Genome Res.">
        <title>Population genomic sequencing of Coccidioides fungi reveals recent hybridization and transposon control.</title>
        <authorList>
            <person name="Neafsey D.E."/>
            <person name="Barker B.M."/>
            <person name="Sharpton T.J."/>
            <person name="Stajich J.E."/>
            <person name="Park D.J."/>
            <person name="Whiston E."/>
            <person name="Hung C.-Y."/>
            <person name="McMahan C."/>
            <person name="White J."/>
            <person name="Sykes S."/>
            <person name="Heiman D."/>
            <person name="Young S."/>
            <person name="Zeng Q."/>
            <person name="Abouelleil A."/>
            <person name="Aftuck L."/>
            <person name="Bessette D."/>
            <person name="Brown A."/>
            <person name="FitzGerald M."/>
            <person name="Lui A."/>
            <person name="Macdonald J.P."/>
            <person name="Priest M."/>
            <person name="Orbach M.J."/>
            <person name="Galgiani J.N."/>
            <person name="Kirkland T.N."/>
            <person name="Cole G.T."/>
            <person name="Birren B.W."/>
            <person name="Henn M.R."/>
            <person name="Taylor J.W."/>
            <person name="Rounsley S.D."/>
        </authorList>
    </citation>
    <scope>NUCLEOTIDE SEQUENCE [LARGE SCALE GENOMIC DNA]</scope>
    <source>
        <strain evidence="2">RMSCC 3488</strain>
    </source>
</reference>
<proteinExistence type="predicted"/>
<accession>A0A0J6FR45</accession>
<reference evidence="2" key="2">
    <citation type="journal article" date="2009" name="Genome Res.">
        <title>Comparative genomic analyses of the human fungal pathogens Coccidioides and their relatives.</title>
        <authorList>
            <person name="Sharpton T.J."/>
            <person name="Stajich J.E."/>
            <person name="Rounsley S.D."/>
            <person name="Gardner M.J."/>
            <person name="Wortman J.R."/>
            <person name="Jordar V.S."/>
            <person name="Maiti R."/>
            <person name="Kodira C.D."/>
            <person name="Neafsey D.E."/>
            <person name="Zeng Q."/>
            <person name="Hung C.-Y."/>
            <person name="McMahan C."/>
            <person name="Muszewska A."/>
            <person name="Grynberg M."/>
            <person name="Mandel M.A."/>
            <person name="Kellner E.M."/>
            <person name="Barker B.M."/>
            <person name="Galgiani J.N."/>
            <person name="Orbach M.J."/>
            <person name="Kirkland T.N."/>
            <person name="Cole G.T."/>
            <person name="Henn M.R."/>
            <person name="Birren B.W."/>
            <person name="Taylor J.W."/>
        </authorList>
    </citation>
    <scope>NUCLEOTIDE SEQUENCE [LARGE SCALE GENOMIC DNA]</scope>
    <source>
        <strain evidence="2">RMSCC 3488</strain>
    </source>
</reference>
<evidence type="ECO:0000313" key="1">
    <source>
        <dbReference type="EMBL" id="KMM71494.1"/>
    </source>
</evidence>
<sequence>MVSSKTALDPIRYKVPRNSSSIHATYIRSDQEPSWENLEPWSDGATGNREIQSERHMLSQKAHGVPCLGVADYMRKHGHLSGTPSLIGTFSRCLPAVIRSLIIEIVAKCPVDVP</sequence>
<dbReference type="Proteomes" id="UP000054567">
    <property type="component" value="Unassembled WGS sequence"/>
</dbReference>